<protein>
    <submittedName>
        <fullName evidence="1">Uncharacterized protein</fullName>
    </submittedName>
</protein>
<gene>
    <name evidence="1" type="ORF">K443DRAFT_25812</name>
</gene>
<reference evidence="2" key="2">
    <citation type="submission" date="2015-01" db="EMBL/GenBank/DDBJ databases">
        <title>Evolutionary Origins and Diversification of the Mycorrhizal Mutualists.</title>
        <authorList>
            <consortium name="DOE Joint Genome Institute"/>
            <consortium name="Mycorrhizal Genomics Consortium"/>
            <person name="Kohler A."/>
            <person name="Kuo A."/>
            <person name="Nagy L.G."/>
            <person name="Floudas D."/>
            <person name="Copeland A."/>
            <person name="Barry K.W."/>
            <person name="Cichocki N."/>
            <person name="Veneault-Fourrey C."/>
            <person name="LaButti K."/>
            <person name="Lindquist E.A."/>
            <person name="Lipzen A."/>
            <person name="Lundell T."/>
            <person name="Morin E."/>
            <person name="Murat C."/>
            <person name="Riley R."/>
            <person name="Ohm R."/>
            <person name="Sun H."/>
            <person name="Tunlid A."/>
            <person name="Henrissat B."/>
            <person name="Grigoriev I.V."/>
            <person name="Hibbett D.S."/>
            <person name="Martin F."/>
        </authorList>
    </citation>
    <scope>NUCLEOTIDE SEQUENCE [LARGE SCALE GENOMIC DNA]</scope>
    <source>
        <strain evidence="2">LaAM-08-1</strain>
    </source>
</reference>
<dbReference type="OrthoDB" id="3259294at2759"/>
<keyword evidence="2" id="KW-1185">Reference proteome</keyword>
<organism evidence="1 2">
    <name type="scientific">Laccaria amethystina LaAM-08-1</name>
    <dbReference type="NCBI Taxonomy" id="1095629"/>
    <lineage>
        <taxon>Eukaryota</taxon>
        <taxon>Fungi</taxon>
        <taxon>Dikarya</taxon>
        <taxon>Basidiomycota</taxon>
        <taxon>Agaricomycotina</taxon>
        <taxon>Agaricomycetes</taxon>
        <taxon>Agaricomycetidae</taxon>
        <taxon>Agaricales</taxon>
        <taxon>Agaricineae</taxon>
        <taxon>Hydnangiaceae</taxon>
        <taxon>Laccaria</taxon>
    </lineage>
</organism>
<dbReference type="STRING" id="1095629.A0A0C9WW06"/>
<reference evidence="1 2" key="1">
    <citation type="submission" date="2014-04" db="EMBL/GenBank/DDBJ databases">
        <authorList>
            <consortium name="DOE Joint Genome Institute"/>
            <person name="Kuo A."/>
            <person name="Kohler A."/>
            <person name="Nagy L.G."/>
            <person name="Floudas D."/>
            <person name="Copeland A."/>
            <person name="Barry K.W."/>
            <person name="Cichocki N."/>
            <person name="Veneault-Fourrey C."/>
            <person name="LaButti K."/>
            <person name="Lindquist E.A."/>
            <person name="Lipzen A."/>
            <person name="Lundell T."/>
            <person name="Morin E."/>
            <person name="Murat C."/>
            <person name="Sun H."/>
            <person name="Tunlid A."/>
            <person name="Henrissat B."/>
            <person name="Grigoriev I.V."/>
            <person name="Hibbett D.S."/>
            <person name="Martin F."/>
            <person name="Nordberg H.P."/>
            <person name="Cantor M.N."/>
            <person name="Hua S.X."/>
        </authorList>
    </citation>
    <scope>NUCLEOTIDE SEQUENCE [LARGE SCALE GENOMIC DNA]</scope>
    <source>
        <strain evidence="1 2">LaAM-08-1</strain>
    </source>
</reference>
<name>A0A0C9WW06_9AGAR</name>
<sequence>MEIGSPMASLYLLGNPDHYTSHKFTLFYWKNYVREARSAWLDTENNMTDLFNAEYKDAPDKVVLQK</sequence>
<dbReference type="HOGENOM" id="CLU_2832836_0_0_1"/>
<dbReference type="EMBL" id="KN839745">
    <property type="protein sequence ID" value="KIJ89431.1"/>
    <property type="molecule type" value="Genomic_DNA"/>
</dbReference>
<dbReference type="Proteomes" id="UP000054477">
    <property type="component" value="Unassembled WGS sequence"/>
</dbReference>
<evidence type="ECO:0000313" key="2">
    <source>
        <dbReference type="Proteomes" id="UP000054477"/>
    </source>
</evidence>
<accession>A0A0C9WW06</accession>
<feature type="non-terminal residue" evidence="1">
    <location>
        <position position="66"/>
    </location>
</feature>
<dbReference type="AlphaFoldDB" id="A0A0C9WW06"/>
<evidence type="ECO:0000313" key="1">
    <source>
        <dbReference type="EMBL" id="KIJ89431.1"/>
    </source>
</evidence>
<proteinExistence type="predicted"/>